<keyword evidence="18" id="KW-1185">Reference proteome</keyword>
<dbReference type="PROSITE" id="PS50057">
    <property type="entry name" value="FERM_3"/>
    <property type="match status" value="1"/>
</dbReference>
<evidence type="ECO:0000256" key="14">
    <source>
        <dbReference type="PROSITE-ProRule" id="PRU10141"/>
    </source>
</evidence>
<keyword evidence="6 14" id="KW-0547">Nucleotide-binding</keyword>
<dbReference type="InterPro" id="IPR019749">
    <property type="entry name" value="Band_41_domain"/>
</dbReference>
<dbReference type="GO" id="GO:0005886">
    <property type="term" value="C:plasma membrane"/>
    <property type="evidence" value="ECO:0007669"/>
    <property type="project" value="UniProtKB-SubCell"/>
</dbReference>
<dbReference type="InterPro" id="IPR000719">
    <property type="entry name" value="Prot_kinase_dom"/>
</dbReference>
<dbReference type="SMART" id="SM00295">
    <property type="entry name" value="B41"/>
    <property type="match status" value="1"/>
</dbReference>
<dbReference type="InterPro" id="IPR008266">
    <property type="entry name" value="Tyr_kinase_AS"/>
</dbReference>
<gene>
    <name evidence="17" type="ORF">BOKJ2_LOCUS1083</name>
</gene>
<keyword evidence="5" id="KW-0808">Transferase</keyword>
<dbReference type="Gene3D" id="1.10.510.10">
    <property type="entry name" value="Transferase(Phosphotransferase) domain 1"/>
    <property type="match status" value="1"/>
</dbReference>
<evidence type="ECO:0000256" key="11">
    <source>
        <dbReference type="ARBA" id="ARBA00023137"/>
    </source>
</evidence>
<dbReference type="SUPFAM" id="SSF56112">
    <property type="entry name" value="Protein kinase-like (PK-like)"/>
    <property type="match status" value="1"/>
</dbReference>
<keyword evidence="7" id="KW-0418">Kinase</keyword>
<dbReference type="GO" id="GO:0005925">
    <property type="term" value="C:focal adhesion"/>
    <property type="evidence" value="ECO:0007669"/>
    <property type="project" value="UniProtKB-SubCell"/>
</dbReference>
<evidence type="ECO:0000313" key="18">
    <source>
        <dbReference type="Proteomes" id="UP000614601"/>
    </source>
</evidence>
<evidence type="ECO:0000256" key="8">
    <source>
        <dbReference type="ARBA" id="ARBA00022840"/>
    </source>
</evidence>
<evidence type="ECO:0000256" key="3">
    <source>
        <dbReference type="ARBA" id="ARBA00004413"/>
    </source>
</evidence>
<dbReference type="AlphaFoldDB" id="A0A811JT30"/>
<dbReference type="InterPro" id="IPR020635">
    <property type="entry name" value="Tyr_kinase_cat_dom"/>
</dbReference>
<evidence type="ECO:0000259" key="15">
    <source>
        <dbReference type="PROSITE" id="PS50011"/>
    </source>
</evidence>
<evidence type="ECO:0000256" key="5">
    <source>
        <dbReference type="ARBA" id="ARBA00022679"/>
    </source>
</evidence>
<dbReference type="SUPFAM" id="SSF47031">
    <property type="entry name" value="Second domain of FERM"/>
    <property type="match status" value="1"/>
</dbReference>
<dbReference type="GO" id="GO:0061564">
    <property type="term" value="P:axon development"/>
    <property type="evidence" value="ECO:0007669"/>
    <property type="project" value="UniProtKB-ARBA"/>
</dbReference>
<keyword evidence="8 14" id="KW-0067">ATP-binding</keyword>
<dbReference type="Gene3D" id="2.30.29.30">
    <property type="entry name" value="Pleckstrin-homology domain (PH domain)/Phosphotyrosine-binding domain (PTB)"/>
    <property type="match status" value="1"/>
</dbReference>
<evidence type="ECO:0000256" key="4">
    <source>
        <dbReference type="ARBA" id="ARBA00011902"/>
    </source>
</evidence>
<dbReference type="InterPro" id="IPR011009">
    <property type="entry name" value="Kinase-like_dom_sf"/>
</dbReference>
<feature type="binding site" evidence="14">
    <location>
        <position position="423"/>
    </location>
    <ligand>
        <name>ATP</name>
        <dbReference type="ChEBI" id="CHEBI:30616"/>
    </ligand>
</feature>
<dbReference type="PROSITE" id="PS00109">
    <property type="entry name" value="PROTEIN_KINASE_TYR"/>
    <property type="match status" value="1"/>
</dbReference>
<reference evidence="17" key="1">
    <citation type="submission" date="2020-09" db="EMBL/GenBank/DDBJ databases">
        <authorList>
            <person name="Kikuchi T."/>
        </authorList>
    </citation>
    <scope>NUCLEOTIDE SEQUENCE</scope>
    <source>
        <strain evidence="17">SH1</strain>
    </source>
</reference>
<dbReference type="GO" id="GO:0048680">
    <property type="term" value="P:positive regulation of axon regeneration"/>
    <property type="evidence" value="ECO:0007669"/>
    <property type="project" value="UniProtKB-ARBA"/>
</dbReference>
<dbReference type="GO" id="GO:0005524">
    <property type="term" value="F:ATP binding"/>
    <property type="evidence" value="ECO:0007669"/>
    <property type="project" value="UniProtKB-UniRule"/>
</dbReference>
<dbReference type="EC" id="2.7.10.1" evidence="4"/>
<evidence type="ECO:0000259" key="16">
    <source>
        <dbReference type="PROSITE" id="PS50057"/>
    </source>
</evidence>
<feature type="domain" description="FERM" evidence="16">
    <location>
        <begin position="4"/>
        <end position="326"/>
    </location>
</feature>
<protein>
    <recommendedName>
        <fullName evidence="4">receptor protein-tyrosine kinase</fullName>
        <ecNumber evidence="4">2.7.10.1</ecNumber>
    </recommendedName>
</protein>
<keyword evidence="11" id="KW-0829">Tyrosine-protein kinase</keyword>
<dbReference type="PANTHER" id="PTHR24418">
    <property type="entry name" value="TYROSINE-PROTEIN KINASE"/>
    <property type="match status" value="1"/>
</dbReference>
<dbReference type="InterPro" id="IPR050198">
    <property type="entry name" value="Non-receptor_tyrosine_kinases"/>
</dbReference>
<dbReference type="Gene3D" id="1.20.80.10">
    <property type="match status" value="1"/>
</dbReference>
<comment type="subcellular location">
    <subcellularLocation>
        <location evidence="1">Cell junction</location>
        <location evidence="1">Focal adhesion</location>
    </subcellularLocation>
    <subcellularLocation>
        <location evidence="3">Cell membrane</location>
        <topology evidence="3">Peripheral membrane protein</topology>
        <orientation evidence="3">Cytoplasmic side</orientation>
    </subcellularLocation>
    <subcellularLocation>
        <location evidence="2">Cell projection</location>
    </subcellularLocation>
</comment>
<dbReference type="InterPro" id="IPR000299">
    <property type="entry name" value="FERM_domain"/>
</dbReference>
<evidence type="ECO:0000256" key="13">
    <source>
        <dbReference type="ARBA" id="ARBA00051243"/>
    </source>
</evidence>
<dbReference type="PRINTS" id="PR00109">
    <property type="entry name" value="TYRKINASE"/>
</dbReference>
<comment type="catalytic activity">
    <reaction evidence="13">
        <text>L-tyrosyl-[protein] + ATP = O-phospho-L-tyrosyl-[protein] + ADP + H(+)</text>
        <dbReference type="Rhea" id="RHEA:10596"/>
        <dbReference type="Rhea" id="RHEA-COMP:10136"/>
        <dbReference type="Rhea" id="RHEA-COMP:20101"/>
        <dbReference type="ChEBI" id="CHEBI:15378"/>
        <dbReference type="ChEBI" id="CHEBI:30616"/>
        <dbReference type="ChEBI" id="CHEBI:46858"/>
        <dbReference type="ChEBI" id="CHEBI:61978"/>
        <dbReference type="ChEBI" id="CHEBI:456216"/>
        <dbReference type="EC" id="2.7.10.1"/>
    </reaction>
</comment>
<evidence type="ECO:0000256" key="9">
    <source>
        <dbReference type="ARBA" id="ARBA00022949"/>
    </source>
</evidence>
<dbReference type="InterPro" id="IPR014352">
    <property type="entry name" value="FERM/acyl-CoA-bd_prot_sf"/>
</dbReference>
<dbReference type="SUPFAM" id="SSF54236">
    <property type="entry name" value="Ubiquitin-like"/>
    <property type="match status" value="1"/>
</dbReference>
<dbReference type="InterPro" id="IPR019748">
    <property type="entry name" value="FERM_central"/>
</dbReference>
<comment type="caution">
    <text evidence="17">The sequence shown here is derived from an EMBL/GenBank/DDBJ whole genome shotgun (WGS) entry which is preliminary data.</text>
</comment>
<dbReference type="InterPro" id="IPR049385">
    <property type="entry name" value="FAK1-like_FERM_C"/>
</dbReference>
<evidence type="ECO:0000313" key="17">
    <source>
        <dbReference type="EMBL" id="CAD5206399.1"/>
    </source>
</evidence>
<dbReference type="CDD" id="cd14473">
    <property type="entry name" value="FERM_B-lobe"/>
    <property type="match status" value="1"/>
</dbReference>
<keyword evidence="12" id="KW-0966">Cell projection</keyword>
<keyword evidence="10" id="KW-0472">Membrane</keyword>
<dbReference type="InterPro" id="IPR001245">
    <property type="entry name" value="Ser-Thr/Tyr_kinase_cat_dom"/>
</dbReference>
<organism evidence="17 18">
    <name type="scientific">Bursaphelenchus okinawaensis</name>
    <dbReference type="NCBI Taxonomy" id="465554"/>
    <lineage>
        <taxon>Eukaryota</taxon>
        <taxon>Metazoa</taxon>
        <taxon>Ecdysozoa</taxon>
        <taxon>Nematoda</taxon>
        <taxon>Chromadorea</taxon>
        <taxon>Rhabditida</taxon>
        <taxon>Tylenchina</taxon>
        <taxon>Tylenchomorpha</taxon>
        <taxon>Aphelenchoidea</taxon>
        <taxon>Aphelenchoididae</taxon>
        <taxon>Bursaphelenchus</taxon>
    </lineage>
</organism>
<evidence type="ECO:0000256" key="7">
    <source>
        <dbReference type="ARBA" id="ARBA00022777"/>
    </source>
</evidence>
<dbReference type="Gene3D" id="3.30.200.20">
    <property type="entry name" value="Phosphorylase Kinase, domain 1"/>
    <property type="match status" value="1"/>
</dbReference>
<dbReference type="Pfam" id="PF18038">
    <property type="entry name" value="FERM_N_2"/>
    <property type="match status" value="1"/>
</dbReference>
<dbReference type="PROSITE" id="PS50011">
    <property type="entry name" value="PROTEIN_KINASE_DOM"/>
    <property type="match status" value="1"/>
</dbReference>
<evidence type="ECO:0000256" key="12">
    <source>
        <dbReference type="ARBA" id="ARBA00023273"/>
    </source>
</evidence>
<evidence type="ECO:0000256" key="2">
    <source>
        <dbReference type="ARBA" id="ARBA00004316"/>
    </source>
</evidence>
<name>A0A811JT30_9BILA</name>
<evidence type="ECO:0000256" key="1">
    <source>
        <dbReference type="ARBA" id="ARBA00004246"/>
    </source>
</evidence>
<dbReference type="InterPro" id="IPR035963">
    <property type="entry name" value="FERM_2"/>
</dbReference>
<evidence type="ECO:0000256" key="6">
    <source>
        <dbReference type="ARBA" id="ARBA00022741"/>
    </source>
</evidence>
<accession>A0A811JT30</accession>
<dbReference type="InterPro" id="IPR017441">
    <property type="entry name" value="Protein_kinase_ATP_BS"/>
</dbReference>
<dbReference type="GO" id="GO:0004714">
    <property type="term" value="F:transmembrane receptor protein tyrosine kinase activity"/>
    <property type="evidence" value="ECO:0007669"/>
    <property type="project" value="UniProtKB-EC"/>
</dbReference>
<dbReference type="Pfam" id="PF07714">
    <property type="entry name" value="PK_Tyr_Ser-Thr"/>
    <property type="match status" value="1"/>
</dbReference>
<dbReference type="Proteomes" id="UP000783686">
    <property type="component" value="Unassembled WGS sequence"/>
</dbReference>
<dbReference type="GO" id="GO:0008284">
    <property type="term" value="P:positive regulation of cell population proliferation"/>
    <property type="evidence" value="ECO:0007669"/>
    <property type="project" value="UniProtKB-ARBA"/>
</dbReference>
<dbReference type="EMBL" id="CAJFCW020000001">
    <property type="protein sequence ID" value="CAG9081615.1"/>
    <property type="molecule type" value="Genomic_DNA"/>
</dbReference>
<dbReference type="Pfam" id="PF21477">
    <property type="entry name" value="FERM_C_FAK1"/>
    <property type="match status" value="1"/>
</dbReference>
<dbReference type="Proteomes" id="UP000614601">
    <property type="component" value="Unassembled WGS sequence"/>
</dbReference>
<dbReference type="SMART" id="SM00219">
    <property type="entry name" value="TyrKc"/>
    <property type="match status" value="1"/>
</dbReference>
<dbReference type="GO" id="GO:0042995">
    <property type="term" value="C:cell projection"/>
    <property type="evidence" value="ECO:0007669"/>
    <property type="project" value="UniProtKB-SubCell"/>
</dbReference>
<proteinExistence type="predicted"/>
<evidence type="ECO:0000256" key="10">
    <source>
        <dbReference type="ARBA" id="ARBA00023136"/>
    </source>
</evidence>
<dbReference type="EMBL" id="CAJFDH010000001">
    <property type="protein sequence ID" value="CAD5206399.1"/>
    <property type="molecule type" value="Genomic_DNA"/>
</dbReference>
<sequence>MSTQIISVYLADGTFRNVRVDSFTTVQRILHVVLDGLGIDRLSFGHFALRLSTFPTGPGSTVSDIRWLHSSLRMPQIVQRYLNPLSSGSQMRFELRVRFIPSGLYEMYQTQLAAFLYLYDQLLSDYVLHVSWKISKDKAIYMAALAIRKRLKHLNSNNLEKKFDFNALEEDGGLMSFLPESVIVGTPKKQMQKLLLSALKKVIKLSEIECVFQFMKNLMNIARFDSEIFKVFLGANNIRPVELYVGQHYGVAYKNENTKEPVVLAELRNVIDISVRKVDLKKDHFIIKIKISGNSSPLLITVTTGEMAESLAHLIDGYQMLLSQQASVWSSRDLRDTFWMNGWRSESPATPPTMSPLAPRRGIVKSEVGENSQIGADTKSLLKEIEIDPQKILLEKLLGSGQYGNVYQGILQLEKRQITVAVKVCKEHNSDPQTSNNVLLEEAYTMSQFWHPHIIHIIGVSVHSTVWVVMEMMQMGELRQYLKREGRHISVTTQVLFCKQVASALCYLHSKQFVHRDIAARNVLVANNCCVKLSDFGMSRLVEEDFYKSSCTKLPLKWLPLESLNFRRFNAKTDVYMLAVCFWEIFSLGEKPWTQIKNQDLSRHLEEGNKLSQPDCCPFQMYHLMELMWELDSDKRPVMKQVYAVICSVIKKTSGRVCPGSAPNSPAVQMRKHARDSALRASLSSLTLFKGHGNELTDRKYSFENNLSTVDKDLVFCAVSDVLNALRDLQENKRSEDVNMLLNTTEKLLFLLQELLVISTPHLALLDQPMKSKVHEAVELLNDDCDVLKQFIQLMTQEEENANINTQIEVLSTFSRTLRAHTQGFWNTFHLARVRSNLPLT</sequence>
<dbReference type="InterPro" id="IPR029071">
    <property type="entry name" value="Ubiquitin-like_domsf"/>
</dbReference>
<dbReference type="Gene3D" id="3.10.20.90">
    <property type="entry name" value="Phosphatidylinositol 3-kinase Catalytic Subunit, Chain A, domain 1"/>
    <property type="match status" value="1"/>
</dbReference>
<dbReference type="OrthoDB" id="9976756at2759"/>
<dbReference type="FunFam" id="1.10.510.10:FF:001512">
    <property type="entry name" value="Receptor tyrosine-protein kinase erbB-2"/>
    <property type="match status" value="1"/>
</dbReference>
<dbReference type="InterPro" id="IPR011993">
    <property type="entry name" value="PH-like_dom_sf"/>
</dbReference>
<dbReference type="SUPFAM" id="SSF50729">
    <property type="entry name" value="PH domain-like"/>
    <property type="match status" value="1"/>
</dbReference>
<dbReference type="PROSITE" id="PS00107">
    <property type="entry name" value="PROTEIN_KINASE_ATP"/>
    <property type="match status" value="1"/>
</dbReference>
<dbReference type="InterPro" id="IPR041390">
    <property type="entry name" value="FADK_N"/>
</dbReference>
<feature type="domain" description="Protein kinase" evidence="15">
    <location>
        <begin position="392"/>
        <end position="646"/>
    </location>
</feature>
<dbReference type="Pfam" id="PF00373">
    <property type="entry name" value="FERM_M"/>
    <property type="match status" value="1"/>
</dbReference>
<keyword evidence="9" id="KW-0965">Cell junction</keyword>